<dbReference type="EC" id="1.17.7.3" evidence="7"/>
<keyword evidence="3 7" id="KW-0560">Oxidoreductase</keyword>
<comment type="function">
    <text evidence="7">Converts 2C-methyl-D-erythritol 2,4-cyclodiphosphate (ME-2,4cPP) into 1-hydroxy-2-methyl-2-(E)-butenyl 4-diphosphate.</text>
</comment>
<keyword evidence="5 7" id="KW-0411">Iron-sulfur</keyword>
<dbReference type="PIRSF" id="PIRSF004640">
    <property type="entry name" value="IspG"/>
    <property type="match status" value="1"/>
</dbReference>
<dbReference type="InterPro" id="IPR058579">
    <property type="entry name" value="IspG_C"/>
</dbReference>
<evidence type="ECO:0000256" key="6">
    <source>
        <dbReference type="ARBA" id="ARBA00023229"/>
    </source>
</evidence>
<evidence type="ECO:0000259" key="9">
    <source>
        <dbReference type="Pfam" id="PF26540"/>
    </source>
</evidence>
<protein>
    <recommendedName>
        <fullName evidence="7">4-hydroxy-3-methylbut-2-en-1-yl diphosphate synthase (flavodoxin)</fullName>
        <ecNumber evidence="7">1.17.7.3</ecNumber>
    </recommendedName>
    <alternativeName>
        <fullName evidence="7">1-hydroxy-2-methyl-2-(E)-butenyl 4-diphosphate synthase</fullName>
    </alternativeName>
</protein>
<evidence type="ECO:0000313" key="10">
    <source>
        <dbReference type="EMBL" id="PKQ28826.1"/>
    </source>
</evidence>
<dbReference type="InterPro" id="IPR058578">
    <property type="entry name" value="IspG_TIM"/>
</dbReference>
<dbReference type="NCBIfam" id="TIGR00612">
    <property type="entry name" value="ispG_gcpE"/>
    <property type="match status" value="1"/>
</dbReference>
<dbReference type="InterPro" id="IPR004588">
    <property type="entry name" value="IspG_bac-typ"/>
</dbReference>
<dbReference type="EMBL" id="PHEX01000004">
    <property type="protein sequence ID" value="PKQ28826.1"/>
    <property type="molecule type" value="Genomic_DNA"/>
</dbReference>
<comment type="catalytic activity">
    <reaction evidence="7">
        <text>(2E)-4-hydroxy-3-methylbut-2-enyl diphosphate + oxidized [flavodoxin] + H2O + 2 H(+) = 2-C-methyl-D-erythritol 2,4-cyclic diphosphate + reduced [flavodoxin]</text>
        <dbReference type="Rhea" id="RHEA:43604"/>
        <dbReference type="Rhea" id="RHEA-COMP:10622"/>
        <dbReference type="Rhea" id="RHEA-COMP:10623"/>
        <dbReference type="ChEBI" id="CHEBI:15377"/>
        <dbReference type="ChEBI" id="CHEBI:15378"/>
        <dbReference type="ChEBI" id="CHEBI:57618"/>
        <dbReference type="ChEBI" id="CHEBI:58210"/>
        <dbReference type="ChEBI" id="CHEBI:58483"/>
        <dbReference type="ChEBI" id="CHEBI:128753"/>
        <dbReference type="EC" id="1.17.7.3"/>
    </reaction>
</comment>
<evidence type="ECO:0000256" key="7">
    <source>
        <dbReference type="HAMAP-Rule" id="MF_00159"/>
    </source>
</evidence>
<keyword evidence="2 7" id="KW-0479">Metal-binding</keyword>
<feature type="binding site" evidence="7">
    <location>
        <position position="268"/>
    </location>
    <ligand>
        <name>[4Fe-4S] cluster</name>
        <dbReference type="ChEBI" id="CHEBI:49883"/>
    </ligand>
</feature>
<evidence type="ECO:0000256" key="5">
    <source>
        <dbReference type="ARBA" id="ARBA00023014"/>
    </source>
</evidence>
<dbReference type="InterPro" id="IPR016425">
    <property type="entry name" value="IspG_bac"/>
</dbReference>
<dbReference type="UniPathway" id="UPA00056">
    <property type="reaction ID" value="UER00096"/>
</dbReference>
<evidence type="ECO:0000313" key="11">
    <source>
        <dbReference type="Proteomes" id="UP000233654"/>
    </source>
</evidence>
<keyword evidence="1 7" id="KW-0004">4Fe-4S</keyword>
<reference evidence="10 11" key="1">
    <citation type="journal article" date="2017" name="ISME J.">
        <title>Potential for microbial H2 and metal transformations associated with novel bacteria and archaea in deep terrestrial subsurface sediments.</title>
        <authorList>
            <person name="Hernsdorf A.W."/>
            <person name="Amano Y."/>
            <person name="Miyakawa K."/>
            <person name="Ise K."/>
            <person name="Suzuki Y."/>
            <person name="Anantharaman K."/>
            <person name="Probst A."/>
            <person name="Burstein D."/>
            <person name="Thomas B.C."/>
            <person name="Banfield J.F."/>
        </authorList>
    </citation>
    <scope>NUCLEOTIDE SEQUENCE [LARGE SCALE GENOMIC DNA]</scope>
    <source>
        <strain evidence="10">HGW-Actinobacteria-3</strain>
    </source>
</reference>
<dbReference type="GO" id="GO:0051539">
    <property type="term" value="F:4 iron, 4 sulfur cluster binding"/>
    <property type="evidence" value="ECO:0007669"/>
    <property type="project" value="UniProtKB-UniRule"/>
</dbReference>
<comment type="similarity">
    <text evidence="7">Belongs to the IspG family.</text>
</comment>
<dbReference type="Pfam" id="PF26540">
    <property type="entry name" value="GcpE_C"/>
    <property type="match status" value="1"/>
</dbReference>
<evidence type="ECO:0000259" key="8">
    <source>
        <dbReference type="Pfam" id="PF04551"/>
    </source>
</evidence>
<comment type="pathway">
    <text evidence="7">Isoprenoid biosynthesis; isopentenyl diphosphate biosynthesis via DXP pathway; isopentenyl diphosphate from 1-deoxy-D-xylulose 5-phosphate: step 5/6.</text>
</comment>
<evidence type="ECO:0000256" key="1">
    <source>
        <dbReference type="ARBA" id="ARBA00022485"/>
    </source>
</evidence>
<name>A0A2N3G7Y3_9ACTN</name>
<feature type="domain" description="IspG C-terminal" evidence="9">
    <location>
        <begin position="261"/>
        <end position="349"/>
    </location>
</feature>
<dbReference type="GO" id="GO:0019288">
    <property type="term" value="P:isopentenyl diphosphate biosynthetic process, methylerythritol 4-phosphate pathway"/>
    <property type="evidence" value="ECO:0007669"/>
    <property type="project" value="UniProtKB-UniRule"/>
</dbReference>
<organism evidence="10 11">
    <name type="scientific">Candidatus Anoxymicrobium japonicum</name>
    <dbReference type="NCBI Taxonomy" id="2013648"/>
    <lineage>
        <taxon>Bacteria</taxon>
        <taxon>Bacillati</taxon>
        <taxon>Actinomycetota</taxon>
        <taxon>Candidatus Geothermincolia</taxon>
        <taxon>Candidatus Geothermincolales</taxon>
        <taxon>Candidatus Anoxymicrobiaceae</taxon>
        <taxon>Candidatus Anoxymicrobium</taxon>
    </lineage>
</organism>
<dbReference type="GO" id="GO:0005506">
    <property type="term" value="F:iron ion binding"/>
    <property type="evidence" value="ECO:0007669"/>
    <property type="project" value="InterPro"/>
</dbReference>
<keyword evidence="4 7" id="KW-0408">Iron</keyword>
<dbReference type="InterPro" id="IPR011005">
    <property type="entry name" value="Dihydropteroate_synth-like_sf"/>
</dbReference>
<evidence type="ECO:0000256" key="3">
    <source>
        <dbReference type="ARBA" id="ARBA00023002"/>
    </source>
</evidence>
<gene>
    <name evidence="7" type="primary">ispG</name>
    <name evidence="10" type="ORF">CVT63_00725</name>
</gene>
<comment type="cofactor">
    <cofactor evidence="7">
        <name>[4Fe-4S] cluster</name>
        <dbReference type="ChEBI" id="CHEBI:49883"/>
    </cofactor>
    <text evidence="7">Binds 1 [4Fe-4S] cluster.</text>
</comment>
<dbReference type="AlphaFoldDB" id="A0A2N3G7Y3"/>
<keyword evidence="6 7" id="KW-0414">Isoprene biosynthesis</keyword>
<sequence length="363" mass="37964">MIERKKTKRIMVGDVPVGGGAPVSVQSMTNTDTGDVAATVAQIRELENAGCQIVRVAVPDARAAEALPAIIAGTRMPIIADLHFDWQLALFVMEQGVHGIRINPGTIAKKERVKEIGKEAARRGVAVRVGVNAGSLERRRQVEGVTPAASVLAESALAGAHVMEEAGVENLKISVKASDVPRTIDAYRMVSERTDWPLHIGLTEAGTLSSGTVKSAVAIGALLAQGIGDTIRVSLTASPVEEARVGRKILGSLGLAEIGPQVISCPTCARAEIDVITLAMGVEQALEGIRAPLRVAVMGCAVNGPGEAREADIGIAGGKESGLLFVRGEMIRKVASEEMMEELVAEVKKLALDAVACPGDKQK</sequence>
<feature type="binding site" evidence="7">
    <location>
        <position position="307"/>
    </location>
    <ligand>
        <name>[4Fe-4S] cluster</name>
        <dbReference type="ChEBI" id="CHEBI:49883"/>
    </ligand>
</feature>
<evidence type="ECO:0000256" key="2">
    <source>
        <dbReference type="ARBA" id="ARBA00022723"/>
    </source>
</evidence>
<dbReference type="Proteomes" id="UP000233654">
    <property type="component" value="Unassembled WGS sequence"/>
</dbReference>
<dbReference type="NCBIfam" id="NF001540">
    <property type="entry name" value="PRK00366.1"/>
    <property type="match status" value="1"/>
</dbReference>
<dbReference type="GO" id="GO:0016114">
    <property type="term" value="P:terpenoid biosynthetic process"/>
    <property type="evidence" value="ECO:0007669"/>
    <property type="project" value="InterPro"/>
</dbReference>
<dbReference type="HAMAP" id="MF_00159">
    <property type="entry name" value="IspG"/>
    <property type="match status" value="1"/>
</dbReference>
<comment type="caution">
    <text evidence="10">The sequence shown here is derived from an EMBL/GenBank/DDBJ whole genome shotgun (WGS) entry which is preliminary data.</text>
</comment>
<dbReference type="SUPFAM" id="SSF51717">
    <property type="entry name" value="Dihydropteroate synthetase-like"/>
    <property type="match status" value="1"/>
</dbReference>
<evidence type="ECO:0000256" key="4">
    <source>
        <dbReference type="ARBA" id="ARBA00023004"/>
    </source>
</evidence>
<dbReference type="GO" id="GO:0141197">
    <property type="term" value="F:4-hydroxy-3-methylbut-2-enyl-diphosphate synthase activity (flavodoxin)"/>
    <property type="evidence" value="ECO:0007669"/>
    <property type="project" value="UniProtKB-EC"/>
</dbReference>
<feature type="binding site" evidence="7">
    <location>
        <position position="300"/>
    </location>
    <ligand>
        <name>[4Fe-4S] cluster</name>
        <dbReference type="ChEBI" id="CHEBI:49883"/>
    </ligand>
</feature>
<dbReference type="Gene3D" id="3.30.413.10">
    <property type="entry name" value="Sulfite Reductase Hemoprotein, domain 1"/>
    <property type="match status" value="1"/>
</dbReference>
<dbReference type="GO" id="GO:0046429">
    <property type="term" value="F:4-hydroxy-3-methylbut-2-en-1-yl diphosphate synthase activity (ferredoxin)"/>
    <property type="evidence" value="ECO:0007669"/>
    <property type="project" value="UniProtKB-UniRule"/>
</dbReference>
<feature type="domain" description="IspG TIM-barrel" evidence="8">
    <location>
        <begin position="7"/>
        <end position="246"/>
    </location>
</feature>
<dbReference type="SUPFAM" id="SSF56014">
    <property type="entry name" value="Nitrite and sulphite reductase 4Fe-4S domain-like"/>
    <property type="match status" value="1"/>
</dbReference>
<proteinExistence type="inferred from homology"/>
<feature type="binding site" evidence="7">
    <location>
        <position position="265"/>
    </location>
    <ligand>
        <name>[4Fe-4S] cluster</name>
        <dbReference type="ChEBI" id="CHEBI:49883"/>
    </ligand>
</feature>
<dbReference type="FunFam" id="3.20.20.20:FF:000001">
    <property type="entry name" value="4-hydroxy-3-methylbut-2-en-1-yl diphosphate synthase (flavodoxin)"/>
    <property type="match status" value="1"/>
</dbReference>
<dbReference type="Gene3D" id="3.20.20.20">
    <property type="entry name" value="Dihydropteroate synthase-like"/>
    <property type="match status" value="1"/>
</dbReference>
<dbReference type="Pfam" id="PF04551">
    <property type="entry name" value="GcpE"/>
    <property type="match status" value="1"/>
</dbReference>
<dbReference type="PANTHER" id="PTHR30454:SF0">
    <property type="entry name" value="4-HYDROXY-3-METHYLBUT-2-EN-1-YL DIPHOSPHATE SYNTHASE (FERREDOXIN), CHLOROPLASTIC"/>
    <property type="match status" value="1"/>
</dbReference>
<dbReference type="InterPro" id="IPR045854">
    <property type="entry name" value="NO2/SO3_Rdtase_4Fe4S_sf"/>
</dbReference>
<dbReference type="PANTHER" id="PTHR30454">
    <property type="entry name" value="4-HYDROXY-3-METHYLBUT-2-EN-1-YL DIPHOSPHATE SYNTHASE"/>
    <property type="match status" value="1"/>
</dbReference>
<accession>A0A2N3G7Y3</accession>